<evidence type="ECO:0008006" key="5">
    <source>
        <dbReference type="Google" id="ProtNLM"/>
    </source>
</evidence>
<reference evidence="2 4" key="2">
    <citation type="submission" date="2018-06" db="EMBL/GenBank/DDBJ databases">
        <authorList>
            <consortium name="Pathogen Informatics"/>
            <person name="Doyle S."/>
        </authorList>
    </citation>
    <scope>NUCLEOTIDE SEQUENCE [LARGE SCALE GENOMIC DNA]</scope>
    <source>
        <strain evidence="2 4">NCTC12239</strain>
    </source>
</reference>
<dbReference type="EMBL" id="LNYN01000042">
    <property type="protein sequence ID" value="KTD30757.1"/>
    <property type="molecule type" value="Genomic_DNA"/>
</dbReference>
<dbReference type="Proteomes" id="UP000054985">
    <property type="component" value="Unassembled WGS sequence"/>
</dbReference>
<dbReference type="STRING" id="39962.Lmor_2864"/>
<sequence length="859" mass="98132">MPNFYPVLSMDLYIQTAAMLDEYRSLMNSVLLRNPRYDAVTQIIEKIRSHSYSKFSDLVRDLDLLITDEVPIIFHFDDLLPDLIEQIKEMHKKMLFDARKSGFDVLELYTEPHYTDELLDRINTLHPIDQIQLFNAGGLYYFRKSLLIAIATAQESEFPLSKKEQLITHFEKLLAFMCNLLEVTQSIDNSQVQTAHQILLYRLLTNSNTLSLRKIPALTDDNLLIHTIVQLKQIPPSLLRLCEFLGSDLSLLFWNNKVTSRARWTNTFSIQSVLGYALQHAPDSIEELLHTMSRLDLEEQILLVHCAVMGSYIERVYNFDLKTLSTQTPPHDINVDHAVVRFMALQPFLSPLVWTRVLLHQAKKNNSNLFQLIVNDCKSFSDIMNLIKDLPPEYKEPFLVRQISHHTGYTLLEKVIIYKYDPDLVRMVLDAQADLPTQVKATIFSHVPKMSPRNVLIEAGAVDSIHMARIRAEIDSLPPEIITKILDQVDVTEINMLMRAVSWDIKSLEWYLAYVDQMPREKQVSVLLHSNVGWVQSISQNDIPEHWGDTALLLALNEIKPEQLTALFNFIFKVIYLDAEHTILDTDTLLKLLKRTNFSGLNALTESLSHQQSPNPAFPWVLKLLQLIPVSMQGELRSILLQNTKTEMNALMLAVENNHLEAIVPLLSLAQSTQPSSLVPWLVQENNQGQNIFMIAIQRSPNTLEILLKELLSLPETEQLALFARLFASTNKSGYNVMHLAAIHCQEAIPLLLPIISLLPPSTQADILCKKIIISNKEYNPLLLAIKKCQNPDRVKAIYNAISDLDKLIPDLLKEVKKPAQEKPYMQYFFQTCPITNKSRAEPTPTVFLTRATLSGPST</sequence>
<reference evidence="1 3" key="1">
    <citation type="submission" date="2015-11" db="EMBL/GenBank/DDBJ databases">
        <title>Genomic analysis of 38 Legionella species identifies large and diverse effector repertoires.</title>
        <authorList>
            <person name="Burstein D."/>
            <person name="Amaro F."/>
            <person name="Zusman T."/>
            <person name="Lifshitz Z."/>
            <person name="Cohen O."/>
            <person name="Gilbert J.A."/>
            <person name="Pupko T."/>
            <person name="Shuman H.A."/>
            <person name="Segal G."/>
        </authorList>
    </citation>
    <scope>NUCLEOTIDE SEQUENCE [LARGE SCALE GENOMIC DNA]</scope>
    <source>
        <strain evidence="1 3">ATCC 43877</strain>
    </source>
</reference>
<dbReference type="Gene3D" id="1.25.40.20">
    <property type="entry name" value="Ankyrin repeat-containing domain"/>
    <property type="match status" value="1"/>
</dbReference>
<evidence type="ECO:0000313" key="4">
    <source>
        <dbReference type="Proteomes" id="UP000254040"/>
    </source>
</evidence>
<organism evidence="2 4">
    <name type="scientific">Legionella moravica</name>
    <dbReference type="NCBI Taxonomy" id="39962"/>
    <lineage>
        <taxon>Bacteria</taxon>
        <taxon>Pseudomonadati</taxon>
        <taxon>Pseudomonadota</taxon>
        <taxon>Gammaproteobacteria</taxon>
        <taxon>Legionellales</taxon>
        <taxon>Legionellaceae</taxon>
        <taxon>Legionella</taxon>
    </lineage>
</organism>
<dbReference type="InterPro" id="IPR036770">
    <property type="entry name" value="Ankyrin_rpt-contain_sf"/>
</dbReference>
<dbReference type="RefSeq" id="WP_028385082.1">
    <property type="nucleotide sequence ID" value="NZ_CAAAJG010000008.1"/>
</dbReference>
<evidence type="ECO:0000313" key="2">
    <source>
        <dbReference type="EMBL" id="STX63419.1"/>
    </source>
</evidence>
<accession>A0A378K2D7</accession>
<protein>
    <recommendedName>
        <fullName evidence="5">Ankyrin repeats (3 copies)</fullName>
    </recommendedName>
</protein>
<dbReference type="EMBL" id="UGOG01000001">
    <property type="protein sequence ID" value="STX63419.1"/>
    <property type="molecule type" value="Genomic_DNA"/>
</dbReference>
<keyword evidence="3" id="KW-1185">Reference proteome</keyword>
<dbReference type="AlphaFoldDB" id="A0A378K2D7"/>
<evidence type="ECO:0000313" key="3">
    <source>
        <dbReference type="Proteomes" id="UP000054985"/>
    </source>
</evidence>
<evidence type="ECO:0000313" key="1">
    <source>
        <dbReference type="EMBL" id="KTD30757.1"/>
    </source>
</evidence>
<gene>
    <name evidence="1" type="ORF">Lmor_2864</name>
    <name evidence="2" type="ORF">NCTC12239_02364</name>
</gene>
<name>A0A378K2D7_9GAMM</name>
<proteinExistence type="predicted"/>
<dbReference type="Proteomes" id="UP000254040">
    <property type="component" value="Unassembled WGS sequence"/>
</dbReference>
<dbReference type="OrthoDB" id="9974191at2"/>